<feature type="compositionally biased region" description="Polar residues" evidence="2">
    <location>
        <begin position="84"/>
        <end position="101"/>
    </location>
</feature>
<reference evidence="3 4" key="1">
    <citation type="journal article" date="2015" name="Genome Biol. Evol.">
        <title>Comparative Genomics of a Bacterivorous Green Alga Reveals Evolutionary Causalities and Consequences of Phago-Mixotrophic Mode of Nutrition.</title>
        <authorList>
            <person name="Burns J.A."/>
            <person name="Paasch A."/>
            <person name="Narechania A."/>
            <person name="Kim E."/>
        </authorList>
    </citation>
    <scope>NUCLEOTIDE SEQUENCE [LARGE SCALE GENOMIC DNA]</scope>
    <source>
        <strain evidence="3 4">PLY_AMNH</strain>
    </source>
</reference>
<evidence type="ECO:0000256" key="1">
    <source>
        <dbReference type="SAM" id="Coils"/>
    </source>
</evidence>
<feature type="coiled-coil region" evidence="1">
    <location>
        <begin position="187"/>
        <end position="250"/>
    </location>
</feature>
<name>A0AAE0ETJ0_9CHLO</name>
<feature type="compositionally biased region" description="Polar residues" evidence="2">
    <location>
        <begin position="30"/>
        <end position="41"/>
    </location>
</feature>
<evidence type="ECO:0000313" key="3">
    <source>
        <dbReference type="EMBL" id="KAK3240081.1"/>
    </source>
</evidence>
<evidence type="ECO:0000313" key="4">
    <source>
        <dbReference type="Proteomes" id="UP001190700"/>
    </source>
</evidence>
<sequence>MDSGTDSDSAGEINSEAEHLDTPKSERSTRAYSSVESVSKSNEAEEPGPAKTESAIALRGDYLAGFVKSAKKSKANTATRKTGRAQTPKISDFNDASTSDSHVPCETRAARSSNAAHSDSSDEAPEIPPSAPETRPSSLDVRHLRYALQSRHEHVEGSSSPVDTELERQQHEARERQLEVQRREIAGRQLELQRRQLELQRREIAERQLELQRREIAERQLELQRREMERQLELEKREIAERQIREQKQKALRKVTKYVEEVMVENGLDWKEHNLIRHADELSNRAQMLADDATNIPMYTHQPTLASSGHCTNPTVMRLHNRPNAHNFQAAASPLGDRISRHIESSITSLANSPMTYCQEHDNKIITGNRNHRSLRNKIGKLASSAQAYPRDMSKDATLDAETKIKQEEEMLKTIHEAHRRHALQSALQRDVL</sequence>
<comment type="caution">
    <text evidence="3">The sequence shown here is derived from an EMBL/GenBank/DDBJ whole genome shotgun (WGS) entry which is preliminary data.</text>
</comment>
<dbReference type="EMBL" id="LGRX02033746">
    <property type="protein sequence ID" value="KAK3240081.1"/>
    <property type="molecule type" value="Genomic_DNA"/>
</dbReference>
<accession>A0AAE0ETJ0</accession>
<keyword evidence="1" id="KW-0175">Coiled coil</keyword>
<protein>
    <submittedName>
        <fullName evidence="3">Uncharacterized protein</fullName>
    </submittedName>
</protein>
<proteinExistence type="predicted"/>
<feature type="compositionally biased region" description="Basic and acidic residues" evidence="2">
    <location>
        <begin position="16"/>
        <end position="29"/>
    </location>
</feature>
<evidence type="ECO:0000256" key="2">
    <source>
        <dbReference type="SAM" id="MobiDB-lite"/>
    </source>
</evidence>
<dbReference type="Proteomes" id="UP001190700">
    <property type="component" value="Unassembled WGS sequence"/>
</dbReference>
<keyword evidence="4" id="KW-1185">Reference proteome</keyword>
<feature type="region of interest" description="Disordered" evidence="2">
    <location>
        <begin position="1"/>
        <end position="54"/>
    </location>
</feature>
<dbReference type="AlphaFoldDB" id="A0AAE0ETJ0"/>
<organism evidence="3 4">
    <name type="scientific">Cymbomonas tetramitiformis</name>
    <dbReference type="NCBI Taxonomy" id="36881"/>
    <lineage>
        <taxon>Eukaryota</taxon>
        <taxon>Viridiplantae</taxon>
        <taxon>Chlorophyta</taxon>
        <taxon>Pyramimonadophyceae</taxon>
        <taxon>Pyramimonadales</taxon>
        <taxon>Pyramimonadaceae</taxon>
        <taxon>Cymbomonas</taxon>
    </lineage>
</organism>
<feature type="region of interest" description="Disordered" evidence="2">
    <location>
        <begin position="69"/>
        <end position="173"/>
    </location>
</feature>
<gene>
    <name evidence="3" type="ORF">CYMTET_50047</name>
</gene>